<keyword evidence="3" id="KW-1185">Reference proteome</keyword>
<dbReference type="EMBL" id="JAJEQN010000051">
    <property type="protein sequence ID" value="MCC2222819.1"/>
    <property type="molecule type" value="Genomic_DNA"/>
</dbReference>
<dbReference type="Proteomes" id="UP001198200">
    <property type="component" value="Unassembled WGS sequence"/>
</dbReference>
<comment type="caution">
    <text evidence="2">The sequence shown here is derived from an EMBL/GenBank/DDBJ whole genome shotgun (WGS) entry which is preliminary data.</text>
</comment>
<dbReference type="InterPro" id="IPR001307">
    <property type="entry name" value="Thiosulphate_STrfase_CS"/>
</dbReference>
<dbReference type="Pfam" id="PF00581">
    <property type="entry name" value="Rhodanese"/>
    <property type="match status" value="1"/>
</dbReference>
<dbReference type="InterPro" id="IPR050229">
    <property type="entry name" value="GlpE_sulfurtransferase"/>
</dbReference>
<dbReference type="Gene3D" id="3.40.250.10">
    <property type="entry name" value="Rhodanese-like domain"/>
    <property type="match status" value="1"/>
</dbReference>
<dbReference type="AlphaFoldDB" id="A0AAE3JDG9"/>
<proteinExistence type="predicted"/>
<organism evidence="2 3">
    <name type="scientific">Anthropogastromicrobium aceti</name>
    <dbReference type="NCBI Taxonomy" id="2981768"/>
    <lineage>
        <taxon>Bacteria</taxon>
        <taxon>Bacillati</taxon>
        <taxon>Bacillota</taxon>
        <taxon>Clostridia</taxon>
        <taxon>Lachnospirales</taxon>
        <taxon>Lachnospiraceae</taxon>
        <taxon>Anthropogastromicrobium</taxon>
    </lineage>
</organism>
<dbReference type="PROSITE" id="PS00380">
    <property type="entry name" value="RHODANESE_1"/>
    <property type="match status" value="1"/>
</dbReference>
<dbReference type="SUPFAM" id="SSF52821">
    <property type="entry name" value="Rhodanese/Cell cycle control phosphatase"/>
    <property type="match status" value="1"/>
</dbReference>
<reference evidence="2 3" key="1">
    <citation type="submission" date="2021-10" db="EMBL/GenBank/DDBJ databases">
        <title>Anaerobic single-cell dispensing facilitates the cultivation of human gut bacteria.</title>
        <authorList>
            <person name="Afrizal A."/>
        </authorList>
    </citation>
    <scope>NUCLEOTIDE SEQUENCE [LARGE SCALE GENOMIC DNA]</scope>
    <source>
        <strain evidence="2 3">CLA-AA-H224</strain>
    </source>
</reference>
<dbReference type="CDD" id="cd00158">
    <property type="entry name" value="RHOD"/>
    <property type="match status" value="1"/>
</dbReference>
<name>A0AAE3JDG9_9FIRM</name>
<evidence type="ECO:0000259" key="1">
    <source>
        <dbReference type="PROSITE" id="PS50206"/>
    </source>
</evidence>
<dbReference type="InterPro" id="IPR036873">
    <property type="entry name" value="Rhodanese-like_dom_sf"/>
</dbReference>
<dbReference type="RefSeq" id="WP_066560411.1">
    <property type="nucleotide sequence ID" value="NZ_JAJEQN010000051.1"/>
</dbReference>
<dbReference type="SMART" id="SM00450">
    <property type="entry name" value="RHOD"/>
    <property type="match status" value="1"/>
</dbReference>
<dbReference type="PROSITE" id="PS50206">
    <property type="entry name" value="RHODANESE_3"/>
    <property type="match status" value="1"/>
</dbReference>
<dbReference type="GO" id="GO:0004792">
    <property type="term" value="F:thiosulfate-cyanide sulfurtransferase activity"/>
    <property type="evidence" value="ECO:0007669"/>
    <property type="project" value="InterPro"/>
</dbReference>
<accession>A0AAE3JDG9</accession>
<dbReference type="PANTHER" id="PTHR43031">
    <property type="entry name" value="FAD-DEPENDENT OXIDOREDUCTASE"/>
    <property type="match status" value="1"/>
</dbReference>
<feature type="domain" description="Rhodanese" evidence="1">
    <location>
        <begin position="13"/>
        <end position="96"/>
    </location>
</feature>
<gene>
    <name evidence="2" type="ORF">LKD48_14525</name>
</gene>
<protein>
    <submittedName>
        <fullName evidence="2">Rhodanese-like domain-containing protein</fullName>
    </submittedName>
</protein>
<sequence length="97" mass="11256">MRLIAASTLDDYRRSGAYLIDLRTKEEYEQGHIPGAVNIPYDFLEDYKKRLPRNRLLVLYCEWGTTSILAGRKLSQYGYDVLSVNGGLQAYRRFSNM</sequence>
<dbReference type="PANTHER" id="PTHR43031:SF16">
    <property type="entry name" value="OXIDOREDUCTASE"/>
    <property type="match status" value="1"/>
</dbReference>
<evidence type="ECO:0000313" key="3">
    <source>
        <dbReference type="Proteomes" id="UP001198200"/>
    </source>
</evidence>
<evidence type="ECO:0000313" key="2">
    <source>
        <dbReference type="EMBL" id="MCC2222819.1"/>
    </source>
</evidence>
<dbReference type="InterPro" id="IPR001763">
    <property type="entry name" value="Rhodanese-like_dom"/>
</dbReference>